<evidence type="ECO:0000313" key="9">
    <source>
        <dbReference type="EMBL" id="KPA74361.1"/>
    </source>
</evidence>
<keyword evidence="2 6" id="KW-0812">Transmembrane</keyword>
<accession>A0A0N0DRF0</accession>
<dbReference type="GO" id="GO:0016020">
    <property type="term" value="C:membrane"/>
    <property type="evidence" value="ECO:0007669"/>
    <property type="project" value="UniProtKB-SubCell"/>
</dbReference>
<dbReference type="OrthoDB" id="264392at2759"/>
<proteinExistence type="predicted"/>
<evidence type="ECO:0000256" key="2">
    <source>
        <dbReference type="ARBA" id="ARBA00022692"/>
    </source>
</evidence>
<gene>
    <name evidence="9" type="ORF">ABB37_09340</name>
</gene>
<dbReference type="Proteomes" id="UP000037923">
    <property type="component" value="Unassembled WGS sequence"/>
</dbReference>
<dbReference type="PANTHER" id="PTHR15948:SF0">
    <property type="entry name" value="GOLGI PH REGULATOR A-RELATED"/>
    <property type="match status" value="1"/>
</dbReference>
<dbReference type="InterPro" id="IPR022535">
    <property type="entry name" value="Golgi_pH-regulator_cons_dom"/>
</dbReference>
<dbReference type="InterPro" id="IPR015672">
    <property type="entry name" value="GPHR/GTG"/>
</dbReference>
<evidence type="ECO:0000256" key="1">
    <source>
        <dbReference type="ARBA" id="ARBA00004141"/>
    </source>
</evidence>
<dbReference type="GeneID" id="26909623"/>
<dbReference type="RefSeq" id="XP_015652800.1">
    <property type="nucleotide sequence ID" value="XM_015808749.1"/>
</dbReference>
<feature type="domain" description="Abscisic acid G-protein coupled receptor-like" evidence="7">
    <location>
        <begin position="559"/>
        <end position="760"/>
    </location>
</feature>
<evidence type="ECO:0008006" key="11">
    <source>
        <dbReference type="Google" id="ProtNLM"/>
    </source>
</evidence>
<feature type="region of interest" description="Disordered" evidence="5">
    <location>
        <begin position="409"/>
        <end position="463"/>
    </location>
</feature>
<dbReference type="InterPro" id="IPR025969">
    <property type="entry name" value="ABA_GPCR_dom"/>
</dbReference>
<keyword evidence="4 6" id="KW-0472">Membrane</keyword>
<keyword evidence="10" id="KW-1185">Reference proteome</keyword>
<dbReference type="PANTHER" id="PTHR15948">
    <property type="entry name" value="G-PROTEIN COUPLED RECEPTOR 89-RELATED"/>
    <property type="match status" value="1"/>
</dbReference>
<keyword evidence="3 6" id="KW-1133">Transmembrane helix</keyword>
<feature type="transmembrane region" description="Helical" evidence="6">
    <location>
        <begin position="303"/>
        <end position="328"/>
    </location>
</feature>
<dbReference type="Pfam" id="PF12430">
    <property type="entry name" value="ABA_GPCR"/>
    <property type="match status" value="1"/>
</dbReference>
<feature type="region of interest" description="Disordered" evidence="5">
    <location>
        <begin position="126"/>
        <end position="167"/>
    </location>
</feature>
<feature type="transmembrane region" description="Helical" evidence="6">
    <location>
        <begin position="96"/>
        <end position="118"/>
    </location>
</feature>
<evidence type="ECO:0000256" key="5">
    <source>
        <dbReference type="SAM" id="MobiDB-lite"/>
    </source>
</evidence>
<dbReference type="VEuPathDB" id="TriTrypDB:LpyrH10_30_1010"/>
<organism evidence="9 10">
    <name type="scientific">Leptomonas pyrrhocoris</name>
    <name type="common">Firebug parasite</name>
    <dbReference type="NCBI Taxonomy" id="157538"/>
    <lineage>
        <taxon>Eukaryota</taxon>
        <taxon>Discoba</taxon>
        <taxon>Euglenozoa</taxon>
        <taxon>Kinetoplastea</taxon>
        <taxon>Metakinetoplastina</taxon>
        <taxon>Trypanosomatida</taxon>
        <taxon>Trypanosomatidae</taxon>
        <taxon>Leishmaniinae</taxon>
        <taxon>Leptomonas</taxon>
    </lineage>
</organism>
<reference evidence="9 10" key="1">
    <citation type="submission" date="2015-07" db="EMBL/GenBank/DDBJ databases">
        <title>High-quality genome of monoxenous trypanosomatid Leptomonas pyrrhocoris.</title>
        <authorList>
            <person name="Flegontov P."/>
            <person name="Butenko A."/>
            <person name="Firsov S."/>
            <person name="Vlcek C."/>
            <person name="Logacheva M.D."/>
            <person name="Field M."/>
            <person name="Filatov D."/>
            <person name="Flegontova O."/>
            <person name="Gerasimov E."/>
            <person name="Jackson A.P."/>
            <person name="Kelly S."/>
            <person name="Opperdoes F."/>
            <person name="O'Reilly A."/>
            <person name="Votypka J."/>
            <person name="Yurchenko V."/>
            <person name="Lukes J."/>
        </authorList>
    </citation>
    <scope>NUCLEOTIDE SEQUENCE [LARGE SCALE GENOMIC DNA]</scope>
    <source>
        <strain evidence="9">H10</strain>
    </source>
</reference>
<dbReference type="AlphaFoldDB" id="A0A0N0DRF0"/>
<evidence type="ECO:0000256" key="6">
    <source>
        <dbReference type="SAM" id="Phobius"/>
    </source>
</evidence>
<feature type="transmembrane region" description="Helical" evidence="6">
    <location>
        <begin position="625"/>
        <end position="648"/>
    </location>
</feature>
<feature type="transmembrane region" description="Helical" evidence="6">
    <location>
        <begin position="177"/>
        <end position="196"/>
    </location>
</feature>
<dbReference type="OMA" id="WCFASTF"/>
<feature type="transmembrane region" description="Helical" evidence="6">
    <location>
        <begin position="678"/>
        <end position="697"/>
    </location>
</feature>
<evidence type="ECO:0000256" key="4">
    <source>
        <dbReference type="ARBA" id="ARBA00023136"/>
    </source>
</evidence>
<comment type="subcellular location">
    <subcellularLocation>
        <location evidence="1">Membrane</location>
        <topology evidence="1">Multi-pass membrane protein</topology>
    </subcellularLocation>
</comment>
<feature type="transmembrane region" description="Helical" evidence="6">
    <location>
        <begin position="34"/>
        <end position="55"/>
    </location>
</feature>
<feature type="transmembrane region" description="Helical" evidence="6">
    <location>
        <begin position="7"/>
        <end position="28"/>
    </location>
</feature>
<evidence type="ECO:0000259" key="8">
    <source>
        <dbReference type="Pfam" id="PF12537"/>
    </source>
</evidence>
<sequence length="778" mass="82454">MGLLFLLANYAVFYHVGQLLMRLVVVQPVGDGSVVRWCFASTFALSLSLFGAVLADMAHASFFAASSAAVMPLGSVPPLLQRLRGVVEVEAGEFTFVLLCLLATVLLVCPGVVALSFVRGVFRRGGGGGAGAPAGRSRQRRPTRRSSSMASEKERGSSGFSSDAGRTSRLRGWRCGCGVRTALLFVVVLLLLWGGYRASRTGQLGIQHAGQRVVDVGRAVYRQLQTRTALIRVPHEIERSKPAESDGAAADGTAGHFIEPPNPREAAATAAAEEDWLFGFATPQAAATPLDLSGVVCVVTSRVAVVGVALIGLLAGYAAITSPCLFLAPYTSYRGREEELRKAQRSFTKKLCYVLSSCGNAQRQIAALQYGVLHEEWVSPAFIGAASASLDVPPATSIAGTHPYNTYGASDSSLALPSPPTPQHHHQQEQHQFVGAPSSAARYPPPPTQHRPNPGKLLDATPTAAAAAAAATTSSTGAVGWLQRTLTSAATAVTTGIAGRALDSPAAGGSSTMSPAMSRQRAVTRIKKLREEAKGARFLGLALYLQLNEVDAMLRDAQRGGTWVGRWYAGLGVAMACYSAVKIALTGASLWWFKASTQDPVTRAVTLLEDAFILRRRDHLSSPSFSVTAVEVSTHVILALALLVNAWMVISSIRGALLALFHVTMSFSGSAISRPETVAVGLSMLIGVYFVGQLVLLRSSLPGSSPWQTKEIGGPTESTRGGANVLLQVLGTLPYYYYQRLNDWCFLVGCLGAVIVRRFVLRNALSLVVYAASGGEER</sequence>
<feature type="compositionally biased region" description="Low complexity" evidence="5">
    <location>
        <begin position="430"/>
        <end position="442"/>
    </location>
</feature>
<evidence type="ECO:0000259" key="7">
    <source>
        <dbReference type="Pfam" id="PF12430"/>
    </source>
</evidence>
<feature type="domain" description="Golgi pH regulator conserved" evidence="8">
    <location>
        <begin position="299"/>
        <end position="346"/>
    </location>
</feature>
<feature type="transmembrane region" description="Helical" evidence="6">
    <location>
        <begin position="567"/>
        <end position="593"/>
    </location>
</feature>
<evidence type="ECO:0000256" key="3">
    <source>
        <dbReference type="ARBA" id="ARBA00022989"/>
    </source>
</evidence>
<protein>
    <recommendedName>
        <fullName evidence="11">Abscisic acid G-protein coupled receptor-like domain-containing protein</fullName>
    </recommendedName>
</protein>
<evidence type="ECO:0000313" key="10">
    <source>
        <dbReference type="Proteomes" id="UP000037923"/>
    </source>
</evidence>
<name>A0A0N0DRF0_LEPPY</name>
<dbReference type="EMBL" id="LGTL01000030">
    <property type="protein sequence ID" value="KPA74361.1"/>
    <property type="molecule type" value="Genomic_DNA"/>
</dbReference>
<comment type="caution">
    <text evidence="9">The sequence shown here is derived from an EMBL/GenBank/DDBJ whole genome shotgun (WGS) entry which is preliminary data.</text>
</comment>
<dbReference type="Pfam" id="PF12537">
    <property type="entry name" value="GPHR_N"/>
    <property type="match status" value="1"/>
</dbReference>